<dbReference type="Proteomes" id="UP000242715">
    <property type="component" value="Unassembled WGS sequence"/>
</dbReference>
<accession>A0A2Z6PKJ4</accession>
<feature type="compositionally biased region" description="Acidic residues" evidence="1">
    <location>
        <begin position="88"/>
        <end position="107"/>
    </location>
</feature>
<reference evidence="3" key="1">
    <citation type="journal article" date="2017" name="Front. Plant Sci.">
        <title>Climate Clever Clovers: New Paradigm to Reduce the Environmental Footprint of Ruminants by Breeding Low Methanogenic Forages Utilizing Haplotype Variation.</title>
        <authorList>
            <person name="Kaur P."/>
            <person name="Appels R."/>
            <person name="Bayer P.E."/>
            <person name="Keeble-Gagnere G."/>
            <person name="Wang J."/>
            <person name="Hirakawa H."/>
            <person name="Shirasawa K."/>
            <person name="Vercoe P."/>
            <person name="Stefanova K."/>
            <person name="Durmic Z."/>
            <person name="Nichols P."/>
            <person name="Revell C."/>
            <person name="Isobe S.N."/>
            <person name="Edwards D."/>
            <person name="Erskine W."/>
        </authorList>
    </citation>
    <scope>NUCLEOTIDE SEQUENCE [LARGE SCALE GENOMIC DNA]</scope>
    <source>
        <strain evidence="3">cv. Daliak</strain>
    </source>
</reference>
<evidence type="ECO:0000313" key="3">
    <source>
        <dbReference type="Proteomes" id="UP000242715"/>
    </source>
</evidence>
<dbReference type="AlphaFoldDB" id="A0A2Z6PKJ4"/>
<sequence>MESSDHVVLFIDQQINPKPSTMEAETHNNNTQPHQEKPKHPLRAKTLNRLSFSKPKSRILEYSHPHRNQLPTTDEENTQLPSYKISSDDEDDNDYEYKEEESEDDYDEALHDPKLNNKKKKFKDERECFSSLCVGCIIGSTGRKRRRDIEIERVSFDGIEDNARGWGKVEEDEEI</sequence>
<gene>
    <name evidence="2" type="ORF">TSUD_187710</name>
</gene>
<name>A0A2Z6PKJ4_TRISU</name>
<protein>
    <submittedName>
        <fullName evidence="2">Uncharacterized protein</fullName>
    </submittedName>
</protein>
<evidence type="ECO:0000256" key="1">
    <source>
        <dbReference type="SAM" id="MobiDB-lite"/>
    </source>
</evidence>
<evidence type="ECO:0000313" key="2">
    <source>
        <dbReference type="EMBL" id="GAU51275.1"/>
    </source>
</evidence>
<feature type="region of interest" description="Disordered" evidence="1">
    <location>
        <begin position="1"/>
        <end position="117"/>
    </location>
</feature>
<dbReference type="EMBL" id="DF975052">
    <property type="protein sequence ID" value="GAU51275.1"/>
    <property type="molecule type" value="Genomic_DNA"/>
</dbReference>
<keyword evidence="3" id="KW-1185">Reference proteome</keyword>
<proteinExistence type="predicted"/>
<organism evidence="2 3">
    <name type="scientific">Trifolium subterraneum</name>
    <name type="common">Subterranean clover</name>
    <dbReference type="NCBI Taxonomy" id="3900"/>
    <lineage>
        <taxon>Eukaryota</taxon>
        <taxon>Viridiplantae</taxon>
        <taxon>Streptophyta</taxon>
        <taxon>Embryophyta</taxon>
        <taxon>Tracheophyta</taxon>
        <taxon>Spermatophyta</taxon>
        <taxon>Magnoliopsida</taxon>
        <taxon>eudicotyledons</taxon>
        <taxon>Gunneridae</taxon>
        <taxon>Pentapetalae</taxon>
        <taxon>rosids</taxon>
        <taxon>fabids</taxon>
        <taxon>Fabales</taxon>
        <taxon>Fabaceae</taxon>
        <taxon>Papilionoideae</taxon>
        <taxon>50 kb inversion clade</taxon>
        <taxon>NPAAA clade</taxon>
        <taxon>Hologalegina</taxon>
        <taxon>IRL clade</taxon>
        <taxon>Trifolieae</taxon>
        <taxon>Trifolium</taxon>
    </lineage>
</organism>